<dbReference type="Pfam" id="PF00005">
    <property type="entry name" value="ABC_tran"/>
    <property type="match status" value="1"/>
</dbReference>
<dbReference type="KEGG" id="cdes:C0J27_04990"/>
<dbReference type="SMART" id="SM00382">
    <property type="entry name" value="AAA"/>
    <property type="match status" value="1"/>
</dbReference>
<keyword evidence="1" id="KW-0547">Nucleotide-binding</keyword>
<dbReference type="InterPro" id="IPR015854">
    <property type="entry name" value="ABC_transpr_LolD-like"/>
</dbReference>
<dbReference type="Proteomes" id="UP000254834">
    <property type="component" value="Chromosome"/>
</dbReference>
<evidence type="ECO:0000256" key="2">
    <source>
        <dbReference type="ARBA" id="ARBA00022840"/>
    </source>
</evidence>
<accession>A0A345ZCP2</accession>
<dbReference type="PANTHER" id="PTHR24220:SF86">
    <property type="entry name" value="ABC TRANSPORTER ABCH.1"/>
    <property type="match status" value="1"/>
</dbReference>
<dbReference type="PROSITE" id="PS50893">
    <property type="entry name" value="ABC_TRANSPORTER_2"/>
    <property type="match status" value="1"/>
</dbReference>
<name>A0A345ZCP2_9BACT</name>
<reference evidence="4 5" key="1">
    <citation type="submission" date="2017-12" db="EMBL/GenBank/DDBJ databases">
        <title>Chromulinavorax destructans is a abundant pathogen of dominant heterotrophic picoflagllates.</title>
        <authorList>
            <person name="Deeg C.M."/>
            <person name="Zimmer M."/>
            <person name="Suttle C.A."/>
        </authorList>
    </citation>
    <scope>NUCLEOTIDE SEQUENCE [LARGE SCALE GENOMIC DNA]</scope>
    <source>
        <strain evidence="4 5">SeV1</strain>
    </source>
</reference>
<evidence type="ECO:0000259" key="3">
    <source>
        <dbReference type="PROSITE" id="PS50893"/>
    </source>
</evidence>
<keyword evidence="5" id="KW-1185">Reference proteome</keyword>
<dbReference type="InterPro" id="IPR003439">
    <property type="entry name" value="ABC_transporter-like_ATP-bd"/>
</dbReference>
<dbReference type="GO" id="GO:0005524">
    <property type="term" value="F:ATP binding"/>
    <property type="evidence" value="ECO:0007669"/>
    <property type="project" value="UniProtKB-KW"/>
</dbReference>
<dbReference type="SUPFAM" id="SSF52540">
    <property type="entry name" value="P-loop containing nucleoside triphosphate hydrolases"/>
    <property type="match status" value="1"/>
</dbReference>
<dbReference type="AlphaFoldDB" id="A0A345ZCP2"/>
<dbReference type="InterPro" id="IPR003593">
    <property type="entry name" value="AAA+_ATPase"/>
</dbReference>
<dbReference type="Gene3D" id="3.40.50.300">
    <property type="entry name" value="P-loop containing nucleotide triphosphate hydrolases"/>
    <property type="match status" value="1"/>
</dbReference>
<evidence type="ECO:0000313" key="4">
    <source>
        <dbReference type="EMBL" id="AXK61059.1"/>
    </source>
</evidence>
<dbReference type="GO" id="GO:0016887">
    <property type="term" value="F:ATP hydrolysis activity"/>
    <property type="evidence" value="ECO:0007669"/>
    <property type="project" value="InterPro"/>
</dbReference>
<proteinExistence type="predicted"/>
<keyword evidence="2" id="KW-0067">ATP-binding</keyword>
<dbReference type="PANTHER" id="PTHR24220">
    <property type="entry name" value="IMPORT ATP-BINDING PROTEIN"/>
    <property type="match status" value="1"/>
</dbReference>
<organism evidence="4 5">
    <name type="scientific">Candidatus Chromulinivorax destructor</name>
    <dbReference type="NCBI Taxonomy" id="2066483"/>
    <lineage>
        <taxon>Bacteria</taxon>
        <taxon>Candidatus Babelota</taxon>
        <taxon>Candidatus Babeliae</taxon>
        <taxon>Candidatus Babeliales</taxon>
        <taxon>Candidatus Chromulinivoraceae</taxon>
        <taxon>Candidatus Chromulinivorax</taxon>
    </lineage>
</organism>
<dbReference type="EMBL" id="CP025544">
    <property type="protein sequence ID" value="AXK61059.1"/>
    <property type="molecule type" value="Genomic_DNA"/>
</dbReference>
<dbReference type="GO" id="GO:0022857">
    <property type="term" value="F:transmembrane transporter activity"/>
    <property type="evidence" value="ECO:0007669"/>
    <property type="project" value="TreeGrafter"/>
</dbReference>
<feature type="domain" description="ABC transporter" evidence="3">
    <location>
        <begin position="17"/>
        <end position="246"/>
    </location>
</feature>
<gene>
    <name evidence="4" type="ORF">C0J27_04990</name>
</gene>
<sequence>MIIMISWECNMKLGNKIVVHDLTFSFNKNSKKFFDKLHVDFVPGTLNFIQGKNGVGKSTLLKIFSGNMSPDHQLQGTLHINCDVYDFCQPDTMSKAVAFVPQKFDELLVDSYSLYENLQFAQMSAYPSLVSLPKIVALPKLLDEYGIDYTIPVSLLSGGQRQILSMLMMLERNPKILLLDEPTAALDEENTKLVMSFLQNLCVEQGMTIIAIVHNQELVDTYAPSGYFELVQHDGKRAINFVSSKI</sequence>
<evidence type="ECO:0000313" key="5">
    <source>
        <dbReference type="Proteomes" id="UP000254834"/>
    </source>
</evidence>
<evidence type="ECO:0000256" key="1">
    <source>
        <dbReference type="ARBA" id="ARBA00022741"/>
    </source>
</evidence>
<dbReference type="OrthoDB" id="9785080at2"/>
<dbReference type="InterPro" id="IPR027417">
    <property type="entry name" value="P-loop_NTPase"/>
</dbReference>
<protein>
    <recommendedName>
        <fullName evidence="3">ABC transporter domain-containing protein</fullName>
    </recommendedName>
</protein>
<dbReference type="GO" id="GO:0005886">
    <property type="term" value="C:plasma membrane"/>
    <property type="evidence" value="ECO:0007669"/>
    <property type="project" value="TreeGrafter"/>
</dbReference>